<reference evidence="2" key="1">
    <citation type="submission" date="2018-02" db="EMBL/GenBank/DDBJ databases">
        <title>Rhizophora mucronata_Transcriptome.</title>
        <authorList>
            <person name="Meera S.P."/>
            <person name="Sreeshan A."/>
            <person name="Augustine A."/>
        </authorList>
    </citation>
    <scope>NUCLEOTIDE SEQUENCE</scope>
    <source>
        <tissue evidence="2">Leaf</tissue>
    </source>
</reference>
<evidence type="ECO:0000256" key="1">
    <source>
        <dbReference type="SAM" id="Phobius"/>
    </source>
</evidence>
<feature type="transmembrane region" description="Helical" evidence="1">
    <location>
        <begin position="12"/>
        <end position="31"/>
    </location>
</feature>
<evidence type="ECO:0000313" key="2">
    <source>
        <dbReference type="EMBL" id="MBX56890.1"/>
    </source>
</evidence>
<name>A0A2P2PQ62_RHIMU</name>
<dbReference type="EMBL" id="GGEC01076406">
    <property type="protein sequence ID" value="MBX56890.1"/>
    <property type="molecule type" value="Transcribed_RNA"/>
</dbReference>
<accession>A0A2P2PQ62</accession>
<protein>
    <submittedName>
        <fullName evidence="2">Uncharacterized protein</fullName>
    </submittedName>
</protein>
<keyword evidence="1" id="KW-0812">Transmembrane</keyword>
<keyword evidence="1" id="KW-0472">Membrane</keyword>
<keyword evidence="1" id="KW-1133">Transmembrane helix</keyword>
<sequence>MAFGLLSHDFFVGAPNFVGVPVALLQLVLHYKYRKRGIILEEPENWDPEKNAEKTKQLQQLQPVID</sequence>
<dbReference type="AlphaFoldDB" id="A0A2P2PQ62"/>
<organism evidence="2">
    <name type="scientific">Rhizophora mucronata</name>
    <name type="common">Asiatic mangrove</name>
    <dbReference type="NCBI Taxonomy" id="61149"/>
    <lineage>
        <taxon>Eukaryota</taxon>
        <taxon>Viridiplantae</taxon>
        <taxon>Streptophyta</taxon>
        <taxon>Embryophyta</taxon>
        <taxon>Tracheophyta</taxon>
        <taxon>Spermatophyta</taxon>
        <taxon>Magnoliopsida</taxon>
        <taxon>eudicotyledons</taxon>
        <taxon>Gunneridae</taxon>
        <taxon>Pentapetalae</taxon>
        <taxon>rosids</taxon>
        <taxon>fabids</taxon>
        <taxon>Malpighiales</taxon>
        <taxon>Rhizophoraceae</taxon>
        <taxon>Rhizophora</taxon>
    </lineage>
</organism>
<proteinExistence type="predicted"/>